<feature type="domain" description="DUF3320" evidence="2">
    <location>
        <begin position="1847"/>
        <end position="1896"/>
    </location>
</feature>
<dbReference type="KEGG" id="pami:JCM7686_1740"/>
<organism evidence="6 7">
    <name type="scientific">Paracoccus aminophilus JCM 7686</name>
    <dbReference type="NCBI Taxonomy" id="1367847"/>
    <lineage>
        <taxon>Bacteria</taxon>
        <taxon>Pseudomonadati</taxon>
        <taxon>Pseudomonadota</taxon>
        <taxon>Alphaproteobacteria</taxon>
        <taxon>Rhodobacterales</taxon>
        <taxon>Paracoccaceae</taxon>
        <taxon>Paracoccus</taxon>
    </lineage>
</organism>
<dbReference type="Pfam" id="PF11784">
    <property type="entry name" value="DUF3320"/>
    <property type="match status" value="1"/>
</dbReference>
<sequence length="1990" mass="216431">MQDLTVDTDSVRDSAVPASDAETDAVTGAATEAETPARLMLEVSAATKVNFATAQNDVAVVKAITITNPLDHAVSGLKLTLSAAPAILREKSWTIDRIAAGGSVTLPNLDTTLDPVILGGLDEAETGQLRFHLEGDGLEDVTLTLPVEMLARDEWGGLAEMDTVLAAFVSPNQPYVARILKEAARLLEAAGHSGAIDGYQSDDPGRVWMLAGAIWSAVTAHGLTYAVPPASFEQVGQKVRMPERIAAEGLATCLDTSLLLAAAFEAAGLNTALLFSQGHAWTGVWLVKRDFGQLVEPDVIELRKAVVAREFVPIETTLLTHRPSAGFEDAVALGRDRLGEAHETEFLQAVDINRARAARIRPLASHQTAGETPVDEVAAVAAALPKPLDFGLLPGERIEAEPDTALGRIERWQRKLLDLSLGNKLLNFKDARSTIPLICPDLAGVEDQLAEGTEFRLLALRDEQATAGRDLSPAEARQIELGVAEEALARKQLSVPLTATEMSGRLTDLFRKARLDMAEGGTNTLFLAMGFLRWKRTDRDPRSYRAPVLLIPVRLDRRSAQSEFRLSLFEDEVRVNFTLLEMLKRDFELRLPELEGELPRDQSGLDIPRILDLLRQRVRDVAGFEVVEEAALSTFSFAKYLMWKDLVDRTDSLRENPMVAHLVDNPDQAFAEAAEPMPAPRDIDQKHSPGDFLAPLPADSSQLAAVAAAAAGRNFVLIGPPGTGKSQTITNIIADQLGRGRTVLFVAEKSAALDVVHRRLSQLGLGAAVLELHSNKADRKKVLQQLDRSWARASSQDAQDWIRVSDDLHLTRDQLNAYVEALHRKGTQGFSVYAAVGRAIQTAPPFTLSFANKDCHDPQAWAALATLAENLGALHNRIADLDPNGPISLLDRGEWSFGWQDRFTAASAKLEATTLGRAQARQTVATALGMAAEPVTEAIAAALTRLARARSEGDEIPPLALAQLTSLREALPALEAALAEAKSARGQLKADYADELLADIPVESLDLQWREAQGKIWPFAGMAQSKLRKMLQTYARSGQADPASDLAALKRLIRARAEIKAAPFVGLPGFDGEASDLAAMRAHLSNAADYLALESDLIAAGLPASLSAARDELTKAHAGRHGPGLLALLGAAAKEEEARAEFEALGGRVSPEAAAYLPALVALAPRFPDWLKWRSAREHALASGLAPLVEALDRGARVPNTRQAFEDAYLRWWLPLAMDAAPPLRAFAQWQHEALIAKFRELDAEQAKLAAQEALRRLGNDLPQKDSVPRKSELGGLRHQIGLERPSKALRALISEMPTTFGKLAPCVLMSPLSVAQYLPAGQAQFDLVIFDEASQISTWDAIGAIARGKQAIIVGDPKQMPPSNFFGRADQSDEADEDLALYEKDMPSILDEVAVAGIPTHRLNWHYRSRDEALIAFSNHFYYDGGLVTFPAPGAEAQAVQMYPVKGTYLRGKGRTNPEEARAITAFICARLRAWLELDVAKRPTLGVITFNQPQQALIQDLLDAELQKDERLEWFFSDDRDEPLIVKNLENIQGDERDIMLFSITYGPDHAGKIPMSFGALNGQGGEKRLNVAVTRARAELHIFSSIAAEQIDLSRTRSRGVADFKAFLDYAKRGAVALGGQDRGSLGGVDSPFEEAVMEALRIKGWDIRTQIGVSDYRIDLGVRHPDHAGAWLAGVECDGARYHGSATARDRDRVRQAVLEGLGWNILRIWSTEWFRAPQATLEIIDQSLHKLLDADRARRLTEAAKHAQASAEASELESEPAMQAEPEAADHDAMPEIHLVEAAEPVDAAPDAPEEAATETPVPPVPHPQFADAARPASEGVSESVSEAAPTQSKPRPALDPDRFFEESYGPVLVQLMADLLAEQAPVTADNLAKQVTQAHGWQRTGGRIRARIDQLLPAFAQSDEAGTAFVWPTSGPQARVPFRGMADRTARDISRHEIASLLDRIGVEVAQSEDPALELARQMGIARLSKDTRLYLEACLNWHS</sequence>
<dbReference type="InterPro" id="IPR027417">
    <property type="entry name" value="P-loop_NTPase"/>
</dbReference>
<dbReference type="PANTHER" id="PTHR10887">
    <property type="entry name" value="DNA2/NAM7 HELICASE FAMILY"/>
    <property type="match status" value="1"/>
</dbReference>
<evidence type="ECO:0000259" key="4">
    <source>
        <dbReference type="Pfam" id="PF13087"/>
    </source>
</evidence>
<dbReference type="Gene3D" id="3.40.960.10">
    <property type="entry name" value="VSR Endonuclease"/>
    <property type="match status" value="1"/>
</dbReference>
<dbReference type="RefSeq" id="WP_020950479.1">
    <property type="nucleotide sequence ID" value="NC_022041.1"/>
</dbReference>
<protein>
    <submittedName>
        <fullName evidence="6">DNA helicase</fullName>
    </submittedName>
</protein>
<dbReference type="eggNOG" id="COG1112">
    <property type="taxonomic scope" value="Bacteria"/>
</dbReference>
<dbReference type="eggNOG" id="COG2852">
    <property type="taxonomic scope" value="Bacteria"/>
</dbReference>
<dbReference type="InterPro" id="IPR045055">
    <property type="entry name" value="DNA2/NAM7-like"/>
</dbReference>
<dbReference type="InterPro" id="IPR041677">
    <property type="entry name" value="DNA2/NAM7_AAA_11"/>
</dbReference>
<feature type="region of interest" description="Disordered" evidence="1">
    <location>
        <begin position="1"/>
        <end position="30"/>
    </location>
</feature>
<proteinExistence type="predicted"/>
<feature type="domain" description="Restriction endonuclease type II-like" evidence="5">
    <location>
        <begin position="1636"/>
        <end position="1732"/>
    </location>
</feature>
<dbReference type="Proteomes" id="UP000015480">
    <property type="component" value="Chromosome"/>
</dbReference>
<feature type="region of interest" description="Disordered" evidence="1">
    <location>
        <begin position="1791"/>
        <end position="1847"/>
    </location>
</feature>
<dbReference type="Gene3D" id="3.40.50.300">
    <property type="entry name" value="P-loop containing nucleotide triphosphate hydrolases"/>
    <property type="match status" value="3"/>
</dbReference>
<evidence type="ECO:0000259" key="5">
    <source>
        <dbReference type="Pfam" id="PF18741"/>
    </source>
</evidence>
<feature type="compositionally biased region" description="Low complexity" evidence="1">
    <location>
        <begin position="1822"/>
        <end position="1834"/>
    </location>
</feature>
<dbReference type="InterPro" id="IPR021754">
    <property type="entry name" value="DUF3320"/>
</dbReference>
<keyword evidence="6" id="KW-0547">Nucleotide-binding</keyword>
<keyword evidence="7" id="KW-1185">Reference proteome</keyword>
<dbReference type="PANTHER" id="PTHR10887:SF495">
    <property type="entry name" value="HELICASE SENATAXIN ISOFORM X1-RELATED"/>
    <property type="match status" value="1"/>
</dbReference>
<dbReference type="InterPro" id="IPR011335">
    <property type="entry name" value="Restrct_endonuc-II-like"/>
</dbReference>
<dbReference type="FunFam" id="3.40.960.10:FF:000002">
    <property type="entry name" value="DNA helicase related protein"/>
    <property type="match status" value="1"/>
</dbReference>
<evidence type="ECO:0000313" key="7">
    <source>
        <dbReference type="Proteomes" id="UP000015480"/>
    </source>
</evidence>
<dbReference type="Pfam" id="PF13086">
    <property type="entry name" value="AAA_11"/>
    <property type="match status" value="2"/>
</dbReference>
<dbReference type="CDD" id="cd18808">
    <property type="entry name" value="SF1_C_Upf1"/>
    <property type="match status" value="1"/>
</dbReference>
<dbReference type="InterPro" id="IPR049468">
    <property type="entry name" value="Restrct_endonuc-II-like_dom"/>
</dbReference>
<accession>S5YUC0</accession>
<feature type="domain" description="DNA2/NAM7 helicase helicase" evidence="3">
    <location>
        <begin position="1317"/>
        <end position="1363"/>
    </location>
</feature>
<dbReference type="InterPro" id="IPR041679">
    <property type="entry name" value="DNA2/NAM7-like_C"/>
</dbReference>
<dbReference type="SUPFAM" id="SSF52540">
    <property type="entry name" value="P-loop containing nucleoside triphosphate hydrolases"/>
    <property type="match status" value="2"/>
</dbReference>
<evidence type="ECO:0000259" key="2">
    <source>
        <dbReference type="Pfam" id="PF11784"/>
    </source>
</evidence>
<dbReference type="Pfam" id="PF13195">
    <property type="entry name" value="DUF4011"/>
    <property type="match status" value="1"/>
</dbReference>
<dbReference type="SUPFAM" id="SSF52980">
    <property type="entry name" value="Restriction endonuclease-like"/>
    <property type="match status" value="1"/>
</dbReference>
<dbReference type="Pfam" id="PF18741">
    <property type="entry name" value="MTES_1575"/>
    <property type="match status" value="1"/>
</dbReference>
<evidence type="ECO:0000259" key="3">
    <source>
        <dbReference type="Pfam" id="PF13086"/>
    </source>
</evidence>
<dbReference type="STRING" id="1367847.JCM7686_1740"/>
<feature type="region of interest" description="Disordered" evidence="1">
    <location>
        <begin position="1748"/>
        <end position="1773"/>
    </location>
</feature>
<dbReference type="PATRIC" id="fig|1367847.3.peg.1723"/>
<feature type="domain" description="DNA2/NAM7 helicase helicase" evidence="3">
    <location>
        <begin position="699"/>
        <end position="766"/>
    </location>
</feature>
<dbReference type="EMBL" id="CP006650">
    <property type="protein sequence ID" value="AGT08841.1"/>
    <property type="molecule type" value="Genomic_DNA"/>
</dbReference>
<dbReference type="Pfam" id="PF13087">
    <property type="entry name" value="AAA_12"/>
    <property type="match status" value="1"/>
</dbReference>
<dbReference type="InterPro" id="IPR025103">
    <property type="entry name" value="DUF4011"/>
</dbReference>
<name>S5YUC0_PARAH</name>
<keyword evidence="6" id="KW-0378">Hydrolase</keyword>
<reference evidence="6 7" key="1">
    <citation type="journal article" date="2014" name="BMC Genomics">
        <title>Architecture and functions of a multipartite genome of the methylotrophic bacterium Paracoccus aminophilus JCM 7686, containing primary and secondary chromids.</title>
        <authorList>
            <person name="Dziewit L."/>
            <person name="Czarnecki J."/>
            <person name="Wibberg D."/>
            <person name="Radlinska M."/>
            <person name="Mrozek P."/>
            <person name="Szymczak M."/>
            <person name="Schluter A."/>
            <person name="Puhler A."/>
            <person name="Bartosik D."/>
        </authorList>
    </citation>
    <scope>NUCLEOTIDE SEQUENCE [LARGE SCALE GENOMIC DNA]</scope>
    <source>
        <strain evidence="6">JCM 7686</strain>
    </source>
</reference>
<dbReference type="GO" id="GO:0004386">
    <property type="term" value="F:helicase activity"/>
    <property type="evidence" value="ECO:0007669"/>
    <property type="project" value="UniProtKB-KW"/>
</dbReference>
<feature type="domain" description="DNA2/NAM7 helicase-like C-terminal" evidence="4">
    <location>
        <begin position="1400"/>
        <end position="1587"/>
    </location>
</feature>
<evidence type="ECO:0000256" key="1">
    <source>
        <dbReference type="SAM" id="MobiDB-lite"/>
    </source>
</evidence>
<dbReference type="HOGENOM" id="CLU_000788_0_1_5"/>
<gene>
    <name evidence="6" type="ORF">JCM7686_1740</name>
</gene>
<dbReference type="FunFam" id="3.40.50.300:FF:002063">
    <property type="entry name" value="DNA helicase related protein"/>
    <property type="match status" value="1"/>
</dbReference>
<keyword evidence="6" id="KW-0347">Helicase</keyword>
<evidence type="ECO:0000313" key="6">
    <source>
        <dbReference type="EMBL" id="AGT08841.1"/>
    </source>
</evidence>
<dbReference type="InterPro" id="IPR047187">
    <property type="entry name" value="SF1_C_Upf1"/>
</dbReference>
<keyword evidence="6" id="KW-0067">ATP-binding</keyword>